<protein>
    <submittedName>
        <fullName evidence="1">(Mediterranean fruit fly) hypothetical protein</fullName>
    </submittedName>
</protein>
<proteinExistence type="predicted"/>
<evidence type="ECO:0000313" key="2">
    <source>
        <dbReference type="Proteomes" id="UP000606786"/>
    </source>
</evidence>
<comment type="caution">
    <text evidence="1">The sequence shown here is derived from an EMBL/GenBank/DDBJ whole genome shotgun (WGS) entry which is preliminary data.</text>
</comment>
<dbReference type="AlphaFoldDB" id="A0A811U4X2"/>
<sequence>GILKDPPNLEERHISMLSLQPNAEQIIVSCITKKRFHMRLLIKQTDCPLATVE</sequence>
<dbReference type="Proteomes" id="UP000606786">
    <property type="component" value="Unassembled WGS sequence"/>
</dbReference>
<feature type="non-terminal residue" evidence="1">
    <location>
        <position position="1"/>
    </location>
</feature>
<feature type="non-terminal residue" evidence="1">
    <location>
        <position position="53"/>
    </location>
</feature>
<evidence type="ECO:0000313" key="1">
    <source>
        <dbReference type="EMBL" id="CAD6993480.1"/>
    </source>
</evidence>
<accession>A0A811U4X2</accession>
<dbReference type="EMBL" id="CAJHJT010000001">
    <property type="protein sequence ID" value="CAD6993480.1"/>
    <property type="molecule type" value="Genomic_DNA"/>
</dbReference>
<keyword evidence="2" id="KW-1185">Reference proteome</keyword>
<gene>
    <name evidence="1" type="ORF">CCAP1982_LOCUS2293</name>
</gene>
<name>A0A811U4X2_CERCA</name>
<reference evidence="1" key="1">
    <citation type="submission" date="2020-11" db="EMBL/GenBank/DDBJ databases">
        <authorList>
            <person name="Whitehead M."/>
        </authorList>
    </citation>
    <scope>NUCLEOTIDE SEQUENCE</scope>
    <source>
        <strain evidence="1">EGII</strain>
    </source>
</reference>
<organism evidence="1 2">
    <name type="scientific">Ceratitis capitata</name>
    <name type="common">Mediterranean fruit fly</name>
    <name type="synonym">Tephritis capitata</name>
    <dbReference type="NCBI Taxonomy" id="7213"/>
    <lineage>
        <taxon>Eukaryota</taxon>
        <taxon>Metazoa</taxon>
        <taxon>Ecdysozoa</taxon>
        <taxon>Arthropoda</taxon>
        <taxon>Hexapoda</taxon>
        <taxon>Insecta</taxon>
        <taxon>Pterygota</taxon>
        <taxon>Neoptera</taxon>
        <taxon>Endopterygota</taxon>
        <taxon>Diptera</taxon>
        <taxon>Brachycera</taxon>
        <taxon>Muscomorpha</taxon>
        <taxon>Tephritoidea</taxon>
        <taxon>Tephritidae</taxon>
        <taxon>Ceratitis</taxon>
        <taxon>Ceratitis</taxon>
    </lineage>
</organism>